<gene>
    <name evidence="1" type="ORF">IC230_27640</name>
</gene>
<evidence type="ECO:0008006" key="3">
    <source>
        <dbReference type="Google" id="ProtNLM"/>
    </source>
</evidence>
<organism evidence="1 2">
    <name type="scientific">Spirosoma validum</name>
    <dbReference type="NCBI Taxonomy" id="2771355"/>
    <lineage>
        <taxon>Bacteria</taxon>
        <taxon>Pseudomonadati</taxon>
        <taxon>Bacteroidota</taxon>
        <taxon>Cytophagia</taxon>
        <taxon>Cytophagales</taxon>
        <taxon>Cytophagaceae</taxon>
        <taxon>Spirosoma</taxon>
    </lineage>
</organism>
<evidence type="ECO:0000313" key="1">
    <source>
        <dbReference type="EMBL" id="MBD2756686.1"/>
    </source>
</evidence>
<sequence length="150" mass="17467">MKNLALSLILLVTWGITGCNKTVRVEPELDPKDDPLKVYTQDLQQAKMWLPGRWKLLKVYAMIPNPPVPNVELVIDENHISLMQDGIQTDKVDFEIIKTDHGLWIRTNAQPREDNWYIRNPGLYLNQNRMYFDLGRATDGPAYEFNRVNE</sequence>
<comment type="caution">
    <text evidence="1">The sequence shown here is derived from an EMBL/GenBank/DDBJ whole genome shotgun (WGS) entry which is preliminary data.</text>
</comment>
<dbReference type="EMBL" id="JACXAA010000013">
    <property type="protein sequence ID" value="MBD2756686.1"/>
    <property type="molecule type" value="Genomic_DNA"/>
</dbReference>
<dbReference type="AlphaFoldDB" id="A0A927GGB1"/>
<protein>
    <recommendedName>
        <fullName evidence="3">Lipoprotein</fullName>
    </recommendedName>
</protein>
<evidence type="ECO:0000313" key="2">
    <source>
        <dbReference type="Proteomes" id="UP000653797"/>
    </source>
</evidence>
<name>A0A927GGB1_9BACT</name>
<accession>A0A927GGB1</accession>
<dbReference type="PROSITE" id="PS51257">
    <property type="entry name" value="PROKAR_LIPOPROTEIN"/>
    <property type="match status" value="1"/>
</dbReference>
<dbReference type="Proteomes" id="UP000653797">
    <property type="component" value="Unassembled WGS sequence"/>
</dbReference>
<reference evidence="1" key="1">
    <citation type="submission" date="2020-09" db="EMBL/GenBank/DDBJ databases">
        <authorList>
            <person name="Kim M.K."/>
        </authorList>
    </citation>
    <scope>NUCLEOTIDE SEQUENCE</scope>
    <source>
        <strain evidence="1">BT704</strain>
    </source>
</reference>
<keyword evidence="2" id="KW-1185">Reference proteome</keyword>
<dbReference type="RefSeq" id="WP_191042301.1">
    <property type="nucleotide sequence ID" value="NZ_JACXAA010000013.1"/>
</dbReference>
<proteinExistence type="predicted"/>